<dbReference type="EMBL" id="CP007490">
    <property type="protein sequence ID" value="AIC46893.1"/>
    <property type="molecule type" value="Genomic_DNA"/>
</dbReference>
<dbReference type="GO" id="GO:0030976">
    <property type="term" value="F:thiamine pyrophosphate binding"/>
    <property type="evidence" value="ECO:0007669"/>
    <property type="project" value="TreeGrafter"/>
</dbReference>
<dbReference type="HOGENOM" id="CLU_026974_6_1_11"/>
<evidence type="ECO:0000256" key="2">
    <source>
        <dbReference type="SAM" id="SignalP"/>
    </source>
</evidence>
<evidence type="ECO:0000256" key="1">
    <source>
        <dbReference type="ARBA" id="ARBA00022729"/>
    </source>
</evidence>
<dbReference type="GO" id="GO:0030288">
    <property type="term" value="C:outer membrane-bounded periplasmic space"/>
    <property type="evidence" value="ECO:0007669"/>
    <property type="project" value="TreeGrafter"/>
</dbReference>
<dbReference type="eggNOG" id="COG4143">
    <property type="taxonomic scope" value="Bacteria"/>
</dbReference>
<dbReference type="InterPro" id="IPR005948">
    <property type="entry name" value="ThiB-like"/>
</dbReference>
<gene>
    <name evidence="3" type="ORF">Rhola_00000620</name>
</gene>
<name>A0A060JJU3_9MICO</name>
<keyword evidence="1 2" id="KW-0732">Signal</keyword>
<dbReference type="GO" id="GO:0015888">
    <property type="term" value="P:thiamine transport"/>
    <property type="evidence" value="ECO:0007669"/>
    <property type="project" value="InterPro"/>
</dbReference>
<keyword evidence="4" id="KW-1185">Reference proteome</keyword>
<dbReference type="AlphaFoldDB" id="A0A060JJU3"/>
<protein>
    <submittedName>
        <fullName evidence="3">ABC transporter periplasmic binding protein, thiB subfamily</fullName>
    </submittedName>
</protein>
<dbReference type="PATRIC" id="fig|529884.3.peg.58"/>
<dbReference type="PROSITE" id="PS51257">
    <property type="entry name" value="PROKAR_LIPOPROTEIN"/>
    <property type="match status" value="1"/>
</dbReference>
<dbReference type="Gene3D" id="3.40.190.10">
    <property type="entry name" value="Periplasmic binding protein-like II"/>
    <property type="match status" value="2"/>
</dbReference>
<dbReference type="RefSeq" id="WP_038501555.1">
    <property type="nucleotide sequence ID" value="NZ_CP007490.1"/>
</dbReference>
<sequence>MFNFNKFTPMRAAATLAAITLATFSLTGCAPAGDATPTEVTIATHDSAVFTKEVIAEFKAQTGITIKQIKAGDTGAMTNKLVLTKDSPIADAVYGIDNTFSGVAIENGIIDGELAAVNFGDVCFNYDKAWFANNEQPAPTSIKDLTKPAFKGLTVLSNPTTSSPGLAFLATTVEVFGESGWEQYWTALKANDVKIAAGWEDAYFTEFSGSSGKGDYPIVLSYSSSPAFEVRDSGEYAGESQTASILDGCFRQTEYVGVLKNAKNPAAAKKLADFMLTEAFQKTLADNMYVYPILATVELPKAWADFAPAATKHVGATLDIAKNRKTWLDKWSEIFAVN</sequence>
<dbReference type="PANTHER" id="PTHR30006:SF2">
    <property type="entry name" value="ABC TRANSPORTER SUBSTRATE-BINDING PROTEIN"/>
    <property type="match status" value="1"/>
</dbReference>
<feature type="signal peptide" evidence="2">
    <location>
        <begin position="1"/>
        <end position="32"/>
    </location>
</feature>
<dbReference type="STRING" id="529884.Rhola_00000620"/>
<dbReference type="KEGG" id="rla:Rhola_00000620"/>
<dbReference type="NCBIfam" id="TIGR01254">
    <property type="entry name" value="sfuA"/>
    <property type="match status" value="1"/>
</dbReference>
<dbReference type="OrthoDB" id="5412681at2"/>
<evidence type="ECO:0000313" key="3">
    <source>
        <dbReference type="EMBL" id="AIC46893.1"/>
    </source>
</evidence>
<dbReference type="Proteomes" id="UP000067708">
    <property type="component" value="Chromosome"/>
</dbReference>
<proteinExistence type="predicted"/>
<evidence type="ECO:0000313" key="4">
    <source>
        <dbReference type="Proteomes" id="UP000067708"/>
    </source>
</evidence>
<organism evidence="3 4">
    <name type="scientific">Rhodoluna lacicola</name>
    <dbReference type="NCBI Taxonomy" id="529884"/>
    <lineage>
        <taxon>Bacteria</taxon>
        <taxon>Bacillati</taxon>
        <taxon>Actinomycetota</taxon>
        <taxon>Actinomycetes</taxon>
        <taxon>Micrococcales</taxon>
        <taxon>Microbacteriaceae</taxon>
        <taxon>Luna cluster</taxon>
        <taxon>Luna-1 subcluster</taxon>
        <taxon>Rhodoluna</taxon>
    </lineage>
</organism>
<reference evidence="3 4" key="1">
    <citation type="journal article" date="2014" name="Int. J. Syst. Evol. Microbiol.">
        <title>Rhodoluna lacicola gen. nov., sp. nov., a planktonic freshwater bacterium with stream-lined genome.</title>
        <authorList>
            <person name="Hahn M."/>
            <person name="Schmidt J."/>
            <person name="Taipale S.J."/>
            <person name="Doolittle W.F."/>
            <person name="Koll U."/>
        </authorList>
    </citation>
    <scope>NUCLEOTIDE SEQUENCE [LARGE SCALE GENOMIC DNA]</scope>
    <source>
        <strain evidence="3 4">MWH-Ta8</strain>
    </source>
</reference>
<dbReference type="GO" id="GO:0030975">
    <property type="term" value="F:thiamine binding"/>
    <property type="evidence" value="ECO:0007669"/>
    <property type="project" value="InterPro"/>
</dbReference>
<accession>A0A060JJU3</accession>
<feature type="chain" id="PRO_5001584223" evidence="2">
    <location>
        <begin position="33"/>
        <end position="338"/>
    </location>
</feature>
<dbReference type="SUPFAM" id="SSF53850">
    <property type="entry name" value="Periplasmic binding protein-like II"/>
    <property type="match status" value="1"/>
</dbReference>
<dbReference type="PANTHER" id="PTHR30006">
    <property type="entry name" value="THIAMINE-BINDING PERIPLASMIC PROTEIN-RELATED"/>
    <property type="match status" value="1"/>
</dbReference>
<dbReference type="Pfam" id="PF13343">
    <property type="entry name" value="SBP_bac_6"/>
    <property type="match status" value="1"/>
</dbReference>